<evidence type="ECO:0000259" key="1">
    <source>
        <dbReference type="PROSITE" id="PS51309"/>
    </source>
</evidence>
<dbReference type="InterPro" id="IPR036053">
    <property type="entry name" value="PABP-dom"/>
</dbReference>
<dbReference type="OrthoDB" id="19742at2759"/>
<reference evidence="2 3" key="1">
    <citation type="submission" date="2019-03" db="EMBL/GenBank/DDBJ databases">
        <title>Single cell metagenomics reveals metabolic interactions within the superorganism composed of flagellate Streblomastix strix and complex community of Bacteroidetes bacteria on its surface.</title>
        <authorList>
            <person name="Treitli S.C."/>
            <person name="Kolisko M."/>
            <person name="Husnik F."/>
            <person name="Keeling P."/>
            <person name="Hampl V."/>
        </authorList>
    </citation>
    <scope>NUCLEOTIDE SEQUENCE [LARGE SCALE GENOMIC DNA]</scope>
    <source>
        <strain evidence="2">ST1C</strain>
    </source>
</reference>
<dbReference type="EMBL" id="SNRW01008625">
    <property type="protein sequence ID" value="KAA6379221.1"/>
    <property type="molecule type" value="Genomic_DNA"/>
</dbReference>
<protein>
    <recommendedName>
        <fullName evidence="1">PABC domain-containing protein</fullName>
    </recommendedName>
</protein>
<feature type="domain" description="PABC" evidence="1">
    <location>
        <begin position="66"/>
        <end position="143"/>
    </location>
</feature>
<organism evidence="2 3">
    <name type="scientific">Streblomastix strix</name>
    <dbReference type="NCBI Taxonomy" id="222440"/>
    <lineage>
        <taxon>Eukaryota</taxon>
        <taxon>Metamonada</taxon>
        <taxon>Preaxostyla</taxon>
        <taxon>Oxymonadida</taxon>
        <taxon>Streblomastigidae</taxon>
        <taxon>Streblomastix</taxon>
    </lineage>
</organism>
<evidence type="ECO:0000313" key="3">
    <source>
        <dbReference type="Proteomes" id="UP000324800"/>
    </source>
</evidence>
<dbReference type="GO" id="GO:0003723">
    <property type="term" value="F:RNA binding"/>
    <property type="evidence" value="ECO:0007669"/>
    <property type="project" value="InterPro"/>
</dbReference>
<name>A0A5J4V9V7_9EUKA</name>
<comment type="caution">
    <text evidence="2">The sequence shown here is derived from an EMBL/GenBank/DDBJ whole genome shotgun (WGS) entry which is preliminary data.</text>
</comment>
<dbReference type="Proteomes" id="UP000324800">
    <property type="component" value="Unassembled WGS sequence"/>
</dbReference>
<dbReference type="AlphaFoldDB" id="A0A5J4V9V7"/>
<dbReference type="SUPFAM" id="SSF63570">
    <property type="entry name" value="PABC (PABP) domain"/>
    <property type="match status" value="1"/>
</dbReference>
<accession>A0A5J4V9V7</accession>
<evidence type="ECO:0000313" key="2">
    <source>
        <dbReference type="EMBL" id="KAA6379221.1"/>
    </source>
</evidence>
<dbReference type="PROSITE" id="PS51309">
    <property type="entry name" value="PABC"/>
    <property type="match status" value="1"/>
</dbReference>
<dbReference type="InterPro" id="IPR002004">
    <property type="entry name" value="PABP_HYD_C"/>
</dbReference>
<sequence length="186" mass="21417">MPQIPFKSPFIPKSIITAHSQSKSALYPKDQNEFQGSSNLARSKSLRYSNFQHEILYDPIIQQLPIIRFDPQILQQIPPDQHKQYIGEFIFTKISAVDKSNALMIIEIFLELDNVMLVILLRNDQLLIQKDKGLKTNKQYIWAAPQGFNSATLFVTIIPAPNDYYNQGSIHQCDTQMIQTIQSKHQ</sequence>
<dbReference type="Pfam" id="PF00658">
    <property type="entry name" value="MLLE"/>
    <property type="match status" value="1"/>
</dbReference>
<gene>
    <name evidence="2" type="ORF">EZS28_025253</name>
</gene>
<proteinExistence type="predicted"/>
<dbReference type="Gene3D" id="1.10.1900.10">
    <property type="entry name" value="c-terminal domain of poly(a) binding protein"/>
    <property type="match status" value="1"/>
</dbReference>